<evidence type="ECO:0000313" key="2">
    <source>
        <dbReference type="Proteomes" id="UP000256708"/>
    </source>
</evidence>
<comment type="caution">
    <text evidence="1">The sequence shown here is derived from an EMBL/GenBank/DDBJ whole genome shotgun (WGS) entry which is preliminary data.</text>
</comment>
<dbReference type="OrthoDB" id="333971at2"/>
<organism evidence="1 2">
    <name type="scientific">Pontibacter diazotrophicus</name>
    <dbReference type="NCBI Taxonomy" id="1400979"/>
    <lineage>
        <taxon>Bacteria</taxon>
        <taxon>Pseudomonadati</taxon>
        <taxon>Bacteroidota</taxon>
        <taxon>Cytophagia</taxon>
        <taxon>Cytophagales</taxon>
        <taxon>Hymenobacteraceae</taxon>
        <taxon>Pontibacter</taxon>
    </lineage>
</organism>
<keyword evidence="2" id="KW-1185">Reference proteome</keyword>
<accession>A0A3D8L7Z6</accession>
<reference evidence="2" key="1">
    <citation type="submission" date="2018-08" db="EMBL/GenBank/DDBJ databases">
        <authorList>
            <person name="Liu Z.-W."/>
            <person name="Du Z.-J."/>
        </authorList>
    </citation>
    <scope>NUCLEOTIDE SEQUENCE [LARGE SCALE GENOMIC DNA]</scope>
    <source>
        <strain evidence="2">H4X</strain>
    </source>
</reference>
<sequence length="548" mass="62930">MTKTRQPLYYHPYLFIITLLSIAISSCSERFAHTVQQVPPPAEVSAADFSNYKDSTIYVAAGPHYGRSRLHTFFYGKHYRDVWTLPVEVPVLDIGTAHGGLTPMKLGGSRQTINLRLQDTTGTEYVLRSIDKEPASALPEKWQQSYVANIVRDATSATHPYAALTLPAMAEALGMYYVEPELVYVPHDVHLGEFMAPMGGTVALLERRPTGDQTDYAPMGRAVKVKSTRSALAERLTDNDTYFDARFYLRARLLDMLIGDWSRHEDNWRWAEIEHDENAYTYKAVPRDRDNIFYRLNDGPIPWLFMQLDFKPHFQTFRSKLKNVEKLNSSGRNLDELILAELEWQDWEEVADSVQRLMTDEVIEKGFQTMPDNIAALSAPDMTAKLKSRRNQLLQAASKYYNALAANVQVVGTDKKERFEVEVVSEEEVRVRMFKIKREEGTEQQLYFRTFRASETDEIRLYGLNGKDQFYISGSTKPGIRIKIWGGAGEDNYQVEAKGSKLGKRIYINDTLYRNEFNVDKYTAVDIDNNQRAKDFDAAGWLLRYYLD</sequence>
<gene>
    <name evidence="1" type="ORF">DXT99_19695</name>
</gene>
<dbReference type="AlphaFoldDB" id="A0A3D8L7Z6"/>
<dbReference type="Proteomes" id="UP000256708">
    <property type="component" value="Unassembled WGS sequence"/>
</dbReference>
<dbReference type="EMBL" id="QRGR01000024">
    <property type="protein sequence ID" value="RDV13416.1"/>
    <property type="molecule type" value="Genomic_DNA"/>
</dbReference>
<evidence type="ECO:0000313" key="1">
    <source>
        <dbReference type="EMBL" id="RDV13416.1"/>
    </source>
</evidence>
<name>A0A3D8L7Z6_9BACT</name>
<protein>
    <submittedName>
        <fullName evidence="1">Uncharacterized protein</fullName>
    </submittedName>
</protein>
<dbReference type="PROSITE" id="PS51257">
    <property type="entry name" value="PROKAR_LIPOPROTEIN"/>
    <property type="match status" value="1"/>
</dbReference>
<dbReference type="RefSeq" id="WP_115567303.1">
    <property type="nucleotide sequence ID" value="NZ_QRGR01000024.1"/>
</dbReference>
<proteinExistence type="predicted"/>